<gene>
    <name evidence="6" type="ORF">BDZ94DRAFT_1218331</name>
</gene>
<dbReference type="InterPro" id="IPR030048">
    <property type="entry name" value="SurE"/>
</dbReference>
<name>A0A9P5Y4H9_9AGAR</name>
<dbReference type="InterPro" id="IPR036523">
    <property type="entry name" value="SurE-like_sf"/>
</dbReference>
<dbReference type="SUPFAM" id="SSF64167">
    <property type="entry name" value="SurE-like"/>
    <property type="match status" value="1"/>
</dbReference>
<feature type="chain" id="PRO_5040241021" evidence="4">
    <location>
        <begin position="22"/>
        <end position="322"/>
    </location>
</feature>
<keyword evidence="2" id="KW-0479">Metal-binding</keyword>
<dbReference type="Gene3D" id="3.40.1210.10">
    <property type="entry name" value="Survival protein SurE-like phosphatase/nucleotidase"/>
    <property type="match status" value="1"/>
</dbReference>
<dbReference type="PANTHER" id="PTHR30457">
    <property type="entry name" value="5'-NUCLEOTIDASE SURE"/>
    <property type="match status" value="1"/>
</dbReference>
<evidence type="ECO:0000256" key="2">
    <source>
        <dbReference type="ARBA" id="ARBA00022723"/>
    </source>
</evidence>
<evidence type="ECO:0000256" key="3">
    <source>
        <dbReference type="ARBA" id="ARBA00022801"/>
    </source>
</evidence>
<dbReference type="Pfam" id="PF01975">
    <property type="entry name" value="SurE"/>
    <property type="match status" value="1"/>
</dbReference>
<dbReference type="OrthoDB" id="4018688at2759"/>
<comment type="caution">
    <text evidence="6">The sequence shown here is derived from an EMBL/GenBank/DDBJ whole genome shotgun (WGS) entry which is preliminary data.</text>
</comment>
<evidence type="ECO:0000256" key="4">
    <source>
        <dbReference type="SAM" id="SignalP"/>
    </source>
</evidence>
<keyword evidence="3" id="KW-0378">Hydrolase</keyword>
<dbReference type="InterPro" id="IPR002828">
    <property type="entry name" value="SurE-like_Pase/nucleotidase"/>
</dbReference>
<keyword evidence="7" id="KW-1185">Reference proteome</keyword>
<dbReference type="GO" id="GO:0046872">
    <property type="term" value="F:metal ion binding"/>
    <property type="evidence" value="ECO:0007669"/>
    <property type="project" value="UniProtKB-KW"/>
</dbReference>
<protein>
    <submittedName>
        <fullName evidence="6">Sure-like protein</fullName>
    </submittedName>
</protein>
<evidence type="ECO:0000256" key="1">
    <source>
        <dbReference type="ARBA" id="ARBA00011062"/>
    </source>
</evidence>
<evidence type="ECO:0000259" key="5">
    <source>
        <dbReference type="Pfam" id="PF01975"/>
    </source>
</evidence>
<evidence type="ECO:0000313" key="7">
    <source>
        <dbReference type="Proteomes" id="UP000807353"/>
    </source>
</evidence>
<dbReference type="Proteomes" id="UP000807353">
    <property type="component" value="Unassembled WGS sequence"/>
</dbReference>
<sequence>MRFSLISLYLHILIFSQAASATSVLPNLKVVLTNDDGWAVAQIRSEYNALHEAGFNASPLRSLSFTCVLMSAPAVNKSGTGNSTAVPSVLTTPCEFDTCPVGSPAVGFNATDRNLNYVNAFPVDAVTYGIQALAPKLFQSPPDLVISGSNVGNNLGSVITGSATVRAAAAGSLLGFPSIAFSGATAAQISYTTLESDPTSKFSLAAATYNNLTLTFLQKYLSNLENPILPPGVTINVNYPGTENCPTASSISWIFTRIAAPSEGTRDVESCGKTQLTDELTTIRLGCYATISVFNATTIQDVSADKQEFVLKKLQGLLSCLP</sequence>
<feature type="signal peptide" evidence="4">
    <location>
        <begin position="1"/>
        <end position="21"/>
    </location>
</feature>
<accession>A0A9P5Y4H9</accession>
<proteinExistence type="inferred from homology"/>
<keyword evidence="4" id="KW-0732">Signal</keyword>
<reference evidence="6" key="1">
    <citation type="submission" date="2020-11" db="EMBL/GenBank/DDBJ databases">
        <authorList>
            <consortium name="DOE Joint Genome Institute"/>
            <person name="Ahrendt S."/>
            <person name="Riley R."/>
            <person name="Andreopoulos W."/>
            <person name="Labutti K."/>
            <person name="Pangilinan J."/>
            <person name="Ruiz-Duenas F.J."/>
            <person name="Barrasa J.M."/>
            <person name="Sanchez-Garcia M."/>
            <person name="Camarero S."/>
            <person name="Miyauchi S."/>
            <person name="Serrano A."/>
            <person name="Linde D."/>
            <person name="Babiker R."/>
            <person name="Drula E."/>
            <person name="Ayuso-Fernandez I."/>
            <person name="Pacheco R."/>
            <person name="Padilla G."/>
            <person name="Ferreira P."/>
            <person name="Barriuso J."/>
            <person name="Kellner H."/>
            <person name="Castanera R."/>
            <person name="Alfaro M."/>
            <person name="Ramirez L."/>
            <person name="Pisabarro A.G."/>
            <person name="Kuo A."/>
            <person name="Tritt A."/>
            <person name="Lipzen A."/>
            <person name="He G."/>
            <person name="Yan M."/>
            <person name="Ng V."/>
            <person name="Cullen D."/>
            <person name="Martin F."/>
            <person name="Rosso M.-N."/>
            <person name="Henrissat B."/>
            <person name="Hibbett D."/>
            <person name="Martinez A.T."/>
            <person name="Grigoriev I.V."/>
        </authorList>
    </citation>
    <scope>NUCLEOTIDE SEQUENCE</scope>
    <source>
        <strain evidence="6">CBS 247.69</strain>
    </source>
</reference>
<organism evidence="6 7">
    <name type="scientific">Collybia nuda</name>
    <dbReference type="NCBI Taxonomy" id="64659"/>
    <lineage>
        <taxon>Eukaryota</taxon>
        <taxon>Fungi</taxon>
        <taxon>Dikarya</taxon>
        <taxon>Basidiomycota</taxon>
        <taxon>Agaricomycotina</taxon>
        <taxon>Agaricomycetes</taxon>
        <taxon>Agaricomycetidae</taxon>
        <taxon>Agaricales</taxon>
        <taxon>Tricholomatineae</taxon>
        <taxon>Clitocybaceae</taxon>
        <taxon>Collybia</taxon>
    </lineage>
</organism>
<dbReference type="GO" id="GO:0008252">
    <property type="term" value="F:nucleotidase activity"/>
    <property type="evidence" value="ECO:0007669"/>
    <property type="project" value="InterPro"/>
</dbReference>
<dbReference type="EMBL" id="MU150263">
    <property type="protein sequence ID" value="KAF9463382.1"/>
    <property type="molecule type" value="Genomic_DNA"/>
</dbReference>
<dbReference type="AlphaFoldDB" id="A0A9P5Y4H9"/>
<feature type="domain" description="Survival protein SurE-like phosphatase/nucleotidase" evidence="5">
    <location>
        <begin position="30"/>
        <end position="257"/>
    </location>
</feature>
<comment type="similarity">
    <text evidence="1">Belongs to the SurE nucleotidase family.</text>
</comment>
<dbReference type="PANTHER" id="PTHR30457:SF0">
    <property type="entry name" value="PHOSPHATASE, PUTATIVE (AFU_ORTHOLOGUE AFUA_4G01070)-RELATED"/>
    <property type="match status" value="1"/>
</dbReference>
<evidence type="ECO:0000313" key="6">
    <source>
        <dbReference type="EMBL" id="KAF9463382.1"/>
    </source>
</evidence>